<evidence type="ECO:0000313" key="2">
    <source>
        <dbReference type="EMBL" id="SEA41060.1"/>
    </source>
</evidence>
<keyword evidence="3" id="KW-1185">Reference proteome</keyword>
<proteinExistence type="predicted"/>
<evidence type="ECO:0000256" key="1">
    <source>
        <dbReference type="SAM" id="Phobius"/>
    </source>
</evidence>
<gene>
    <name evidence="2" type="ORF">SAMN05444145_103169</name>
</gene>
<dbReference type="RefSeq" id="WP_010261575.1">
    <property type="nucleotide sequence ID" value="NZ_CAEG01000010.1"/>
</dbReference>
<dbReference type="EMBL" id="FNRI01000003">
    <property type="protein sequence ID" value="SEA41060.1"/>
    <property type="molecule type" value="Genomic_DNA"/>
</dbReference>
<protein>
    <submittedName>
        <fullName evidence="2">Uncharacterized protein</fullName>
    </submittedName>
</protein>
<name>A0A1H4AYW2_9BACT</name>
<feature type="transmembrane region" description="Helical" evidence="1">
    <location>
        <begin position="48"/>
        <end position="65"/>
    </location>
</feature>
<sequence>MKYFVRSLKYFCALCVLCIVLMGLMLMTRTSALSLDDTLYAMFHTDRYLMLFTAIVVLAALYPRFGFVERKVEGDVEENRQQIVNAFRSSGFSLRSEEDGVMVFRADTILQKLMLLGEDEIKVSQYGQWIVLDGIRRGVARVQYRLDSYIHMTRND</sequence>
<accession>A0A1H4AYW2</accession>
<dbReference type="Proteomes" id="UP000183253">
    <property type="component" value="Unassembled WGS sequence"/>
</dbReference>
<keyword evidence="1" id="KW-1133">Transmembrane helix</keyword>
<evidence type="ECO:0000313" key="3">
    <source>
        <dbReference type="Proteomes" id="UP000183253"/>
    </source>
</evidence>
<keyword evidence="1" id="KW-0812">Transmembrane</keyword>
<reference evidence="2 3" key="1">
    <citation type="submission" date="2016-10" db="EMBL/GenBank/DDBJ databases">
        <authorList>
            <person name="de Groot N.N."/>
        </authorList>
    </citation>
    <scope>NUCLEOTIDE SEQUENCE [LARGE SCALE GENOMIC DNA]</scope>
    <source>
        <strain evidence="2 3">DSM 25383</strain>
    </source>
</reference>
<dbReference type="STRING" id="1033731.SAMN05444145_103169"/>
<keyword evidence="1" id="KW-0472">Membrane</keyword>
<dbReference type="AlphaFoldDB" id="A0A1H4AYW2"/>
<organism evidence="2 3">
    <name type="scientific">Alistipes timonensis JC136</name>
    <dbReference type="NCBI Taxonomy" id="1033731"/>
    <lineage>
        <taxon>Bacteria</taxon>
        <taxon>Pseudomonadati</taxon>
        <taxon>Bacteroidota</taxon>
        <taxon>Bacteroidia</taxon>
        <taxon>Bacteroidales</taxon>
        <taxon>Rikenellaceae</taxon>
        <taxon>Alistipes</taxon>
    </lineage>
</organism>
<dbReference type="OrthoDB" id="1001351at2"/>